<keyword evidence="7" id="KW-0949">S-adenosyl-L-methionine</keyword>
<dbReference type="CDD" id="cd15651">
    <property type="entry name" value="PHD2_NSD2"/>
    <property type="match status" value="1"/>
</dbReference>
<proteinExistence type="predicted"/>
<dbReference type="Proteomes" id="UP000472262">
    <property type="component" value="Unassembled WGS sequence"/>
</dbReference>
<dbReference type="GO" id="GO:0016279">
    <property type="term" value="F:protein-lysine N-methyltransferase activity"/>
    <property type="evidence" value="ECO:0007669"/>
    <property type="project" value="UniProtKB-ARBA"/>
</dbReference>
<dbReference type="InterPro" id="IPR055197">
    <property type="entry name" value="PHDvar_NSD"/>
</dbReference>
<feature type="region of interest" description="Disordered" evidence="17">
    <location>
        <begin position="183"/>
        <end position="225"/>
    </location>
</feature>
<keyword evidence="8" id="KW-0479">Metal-binding</keyword>
<accession>A0A672ML12</accession>
<dbReference type="Pfam" id="PF23004">
    <property type="entry name" value="PHDvar_NSD"/>
    <property type="match status" value="1"/>
</dbReference>
<keyword evidence="3" id="KW-0158">Chromosome</keyword>
<keyword evidence="12" id="KW-0156">Chromatin regulator</keyword>
<dbReference type="PROSITE" id="PS51215">
    <property type="entry name" value="AWS"/>
    <property type="match status" value="1"/>
</dbReference>
<feature type="compositionally biased region" description="Basic and acidic residues" evidence="17">
    <location>
        <begin position="1106"/>
        <end position="1115"/>
    </location>
</feature>
<dbReference type="CDD" id="cd19211">
    <property type="entry name" value="SET_NSD2"/>
    <property type="match status" value="1"/>
</dbReference>
<evidence type="ECO:0000256" key="5">
    <source>
        <dbReference type="ARBA" id="ARBA00022603"/>
    </source>
</evidence>
<keyword evidence="4" id="KW-0597">Phosphoprotein</keyword>
<dbReference type="InterPro" id="IPR047439">
    <property type="entry name" value="PHD2_NSD2"/>
</dbReference>
<feature type="compositionally biased region" description="Low complexity" evidence="17">
    <location>
        <begin position="451"/>
        <end position="469"/>
    </location>
</feature>
<dbReference type="GO" id="GO:0032259">
    <property type="term" value="P:methylation"/>
    <property type="evidence" value="ECO:0007669"/>
    <property type="project" value="UniProtKB-KW"/>
</dbReference>
<dbReference type="FunFam" id="2.170.270.10:FF:000002">
    <property type="entry name" value="Histone-lysine N-methyltransferase"/>
    <property type="match status" value="1"/>
</dbReference>
<evidence type="ECO:0000259" key="21">
    <source>
        <dbReference type="PROSITE" id="PS50812"/>
    </source>
</evidence>
<gene>
    <name evidence="24" type="primary">LOC107585219</name>
</gene>
<dbReference type="SUPFAM" id="SSF63748">
    <property type="entry name" value="Tudor/PWWP/MBT"/>
    <property type="match status" value="2"/>
</dbReference>
<evidence type="ECO:0000256" key="4">
    <source>
        <dbReference type="ARBA" id="ARBA00022553"/>
    </source>
</evidence>
<dbReference type="GO" id="GO:0005634">
    <property type="term" value="C:nucleus"/>
    <property type="evidence" value="ECO:0007669"/>
    <property type="project" value="UniProtKB-SubCell"/>
</dbReference>
<evidence type="ECO:0000256" key="9">
    <source>
        <dbReference type="ARBA" id="ARBA00022737"/>
    </source>
</evidence>
<feature type="compositionally biased region" description="Basic residues" evidence="17">
    <location>
        <begin position="1094"/>
        <end position="1105"/>
    </location>
</feature>
<dbReference type="InterPro" id="IPR001214">
    <property type="entry name" value="SET_dom"/>
</dbReference>
<evidence type="ECO:0000256" key="2">
    <source>
        <dbReference type="ARBA" id="ARBA00004286"/>
    </source>
</evidence>
<reference evidence="24" key="1">
    <citation type="submission" date="2025-08" db="UniProtKB">
        <authorList>
            <consortium name="Ensembl"/>
        </authorList>
    </citation>
    <scope>IDENTIFICATION</scope>
</reference>
<dbReference type="PROSITE" id="PS50016">
    <property type="entry name" value="ZF_PHD_2"/>
    <property type="match status" value="1"/>
</dbReference>
<feature type="compositionally biased region" description="Basic residues" evidence="17">
    <location>
        <begin position="192"/>
        <end position="207"/>
    </location>
</feature>
<comment type="subcellular location">
    <subcellularLocation>
        <location evidence="2">Chromosome</location>
    </subcellularLocation>
    <subcellularLocation>
        <location evidence="1">Nucleus</location>
    </subcellularLocation>
</comment>
<reference evidence="24" key="2">
    <citation type="submission" date="2025-09" db="UniProtKB">
        <authorList>
            <consortium name="Ensembl"/>
        </authorList>
    </citation>
    <scope>IDENTIFICATION</scope>
</reference>
<evidence type="ECO:0000256" key="16">
    <source>
        <dbReference type="PROSITE-ProRule" id="PRU00146"/>
    </source>
</evidence>
<dbReference type="InterPro" id="IPR055198">
    <property type="entry name" value="NSD_PHD"/>
</dbReference>
<dbReference type="Pfam" id="PF00855">
    <property type="entry name" value="PWWP"/>
    <property type="match status" value="2"/>
</dbReference>
<dbReference type="SMART" id="SM00570">
    <property type="entry name" value="AWS"/>
    <property type="match status" value="1"/>
</dbReference>
<evidence type="ECO:0000256" key="14">
    <source>
        <dbReference type="ARBA" id="ARBA00023163"/>
    </source>
</evidence>
<evidence type="ECO:0000259" key="19">
    <source>
        <dbReference type="PROSITE" id="PS50016"/>
    </source>
</evidence>
<dbReference type="FunFam" id="2.30.30.140:FF:000057">
    <property type="entry name" value="Histone-lysine N-methyltransferase NSD2"/>
    <property type="match status" value="1"/>
</dbReference>
<feature type="domain" description="Post-SET" evidence="22">
    <location>
        <begin position="1064"/>
        <end position="1080"/>
    </location>
</feature>
<dbReference type="GO" id="GO:0140938">
    <property type="term" value="F:histone H3 methyltransferase activity"/>
    <property type="evidence" value="ECO:0007669"/>
    <property type="project" value="UniProtKB-ARBA"/>
</dbReference>
<keyword evidence="18" id="KW-0732">Signal</keyword>
<dbReference type="Pfam" id="PF17982">
    <property type="entry name" value="C5HCH"/>
    <property type="match status" value="1"/>
</dbReference>
<dbReference type="PROSITE" id="PS01359">
    <property type="entry name" value="ZF_PHD_1"/>
    <property type="match status" value="1"/>
</dbReference>
<organism evidence="24 25">
    <name type="scientific">Sinocyclocheilus grahami</name>
    <name type="common">Dianchi golden-line fish</name>
    <name type="synonym">Barbus grahami</name>
    <dbReference type="NCBI Taxonomy" id="75366"/>
    <lineage>
        <taxon>Eukaryota</taxon>
        <taxon>Metazoa</taxon>
        <taxon>Chordata</taxon>
        <taxon>Craniata</taxon>
        <taxon>Vertebrata</taxon>
        <taxon>Euteleostomi</taxon>
        <taxon>Actinopterygii</taxon>
        <taxon>Neopterygii</taxon>
        <taxon>Teleostei</taxon>
        <taxon>Ostariophysi</taxon>
        <taxon>Cypriniformes</taxon>
        <taxon>Cyprinidae</taxon>
        <taxon>Cyprininae</taxon>
        <taxon>Sinocyclocheilus</taxon>
    </lineage>
</organism>
<evidence type="ECO:0000256" key="6">
    <source>
        <dbReference type="ARBA" id="ARBA00022679"/>
    </source>
</evidence>
<feature type="compositionally biased region" description="Polar residues" evidence="17">
    <location>
        <begin position="429"/>
        <end position="438"/>
    </location>
</feature>
<feature type="compositionally biased region" description="Polar residues" evidence="17">
    <location>
        <begin position="208"/>
        <end position="223"/>
    </location>
</feature>
<dbReference type="CDD" id="cd20165">
    <property type="entry name" value="PWWP_NSD2_rpt2"/>
    <property type="match status" value="1"/>
</dbReference>
<dbReference type="AlphaFoldDB" id="A0A672ML12"/>
<evidence type="ECO:0000256" key="3">
    <source>
        <dbReference type="ARBA" id="ARBA00022454"/>
    </source>
</evidence>
<evidence type="ECO:0000256" key="13">
    <source>
        <dbReference type="ARBA" id="ARBA00023015"/>
    </source>
</evidence>
<evidence type="ECO:0000256" key="12">
    <source>
        <dbReference type="ARBA" id="ARBA00022853"/>
    </source>
</evidence>
<feature type="domain" description="SET" evidence="20">
    <location>
        <begin position="940"/>
        <end position="1057"/>
    </location>
</feature>
<feature type="domain" description="PWWP" evidence="21">
    <location>
        <begin position="290"/>
        <end position="354"/>
    </location>
</feature>
<dbReference type="InterPro" id="IPR013083">
    <property type="entry name" value="Znf_RING/FYVE/PHD"/>
</dbReference>
<feature type="compositionally biased region" description="Polar residues" evidence="17">
    <location>
        <begin position="473"/>
        <end position="488"/>
    </location>
</feature>
<keyword evidence="10 16" id="KW-0863">Zinc-finger</keyword>
<protein>
    <submittedName>
        <fullName evidence="24">Histone-lysine N-methyltransferase NSD2-like</fullName>
    </submittedName>
</protein>
<dbReference type="GO" id="GO:0008270">
    <property type="term" value="F:zinc ion binding"/>
    <property type="evidence" value="ECO:0007669"/>
    <property type="project" value="UniProtKB-KW"/>
</dbReference>
<dbReference type="FunFam" id="3.30.40.10:FF:000205">
    <property type="entry name" value="Histone-lysine N-methyltransferase"/>
    <property type="match status" value="1"/>
</dbReference>
<evidence type="ECO:0000313" key="25">
    <source>
        <dbReference type="Proteomes" id="UP000472262"/>
    </source>
</evidence>
<dbReference type="Pfam" id="PF17907">
    <property type="entry name" value="AWS"/>
    <property type="match status" value="1"/>
</dbReference>
<evidence type="ECO:0000256" key="18">
    <source>
        <dbReference type="SAM" id="SignalP"/>
    </source>
</evidence>
<evidence type="ECO:0000256" key="15">
    <source>
        <dbReference type="ARBA" id="ARBA00023242"/>
    </source>
</evidence>
<feature type="region of interest" description="Disordered" evidence="17">
    <location>
        <begin position="1081"/>
        <end position="1115"/>
    </location>
</feature>
<feature type="region of interest" description="Disordered" evidence="17">
    <location>
        <begin position="429"/>
        <end position="502"/>
    </location>
</feature>
<feature type="domain" description="PWWP" evidence="21">
    <location>
        <begin position="758"/>
        <end position="820"/>
    </location>
</feature>
<keyword evidence="11" id="KW-0862">Zinc</keyword>
<keyword evidence="9" id="KW-0677">Repeat</keyword>
<feature type="compositionally biased region" description="Polar residues" evidence="17">
    <location>
        <begin position="35"/>
        <end position="44"/>
    </location>
</feature>
<dbReference type="InterPro" id="IPR047437">
    <property type="entry name" value="SET_NSD2"/>
</dbReference>
<dbReference type="FunFam" id="3.30.40.10:FF:000153">
    <property type="entry name" value="Histone-lysine N-methyltransferase NSD2"/>
    <property type="match status" value="1"/>
</dbReference>
<dbReference type="InterPro" id="IPR011011">
    <property type="entry name" value="Znf_FYVE_PHD"/>
</dbReference>
<evidence type="ECO:0000259" key="20">
    <source>
        <dbReference type="PROSITE" id="PS50280"/>
    </source>
</evidence>
<keyword evidence="5" id="KW-0489">Methyltransferase</keyword>
<dbReference type="SMART" id="SM00249">
    <property type="entry name" value="PHD"/>
    <property type="match status" value="5"/>
</dbReference>
<dbReference type="InterPro" id="IPR041306">
    <property type="entry name" value="C5HCH"/>
</dbReference>
<keyword evidence="6" id="KW-0808">Transferase</keyword>
<evidence type="ECO:0000259" key="22">
    <source>
        <dbReference type="PROSITE" id="PS50868"/>
    </source>
</evidence>
<dbReference type="InterPro" id="IPR006560">
    <property type="entry name" value="AWS_dom"/>
</dbReference>
<dbReference type="GO" id="GO:0005694">
    <property type="term" value="C:chromosome"/>
    <property type="evidence" value="ECO:0007669"/>
    <property type="project" value="UniProtKB-SubCell"/>
</dbReference>
<dbReference type="PROSITE" id="PS50280">
    <property type="entry name" value="SET"/>
    <property type="match status" value="1"/>
</dbReference>
<dbReference type="FunFam" id="3.30.40.10:FF:000025">
    <property type="entry name" value="Histone-lysine N-methyltransferase"/>
    <property type="match status" value="1"/>
</dbReference>
<dbReference type="InterPro" id="IPR019786">
    <property type="entry name" value="Zinc_finger_PHD-type_CS"/>
</dbReference>
<dbReference type="Pfam" id="PF22908">
    <property type="entry name" value="PHD_NSD"/>
    <property type="match status" value="1"/>
</dbReference>
<dbReference type="InterPro" id="IPR000313">
    <property type="entry name" value="PWWP_dom"/>
</dbReference>
<dbReference type="SMART" id="SM00317">
    <property type="entry name" value="SET"/>
    <property type="match status" value="1"/>
</dbReference>
<dbReference type="Gene3D" id="2.30.30.140">
    <property type="match status" value="2"/>
</dbReference>
<evidence type="ECO:0000256" key="17">
    <source>
        <dbReference type="SAM" id="MobiDB-lite"/>
    </source>
</evidence>
<feature type="domain" description="PHD-type" evidence="19">
    <location>
        <begin position="709"/>
        <end position="753"/>
    </location>
</feature>
<dbReference type="InterPro" id="IPR059153">
    <property type="entry name" value="NSD_PHD-1st"/>
</dbReference>
<dbReference type="Pfam" id="PF00856">
    <property type="entry name" value="SET"/>
    <property type="match status" value="1"/>
</dbReference>
<keyword evidence="25" id="KW-1185">Reference proteome</keyword>
<dbReference type="InterPro" id="IPR003616">
    <property type="entry name" value="Post-SET_dom"/>
</dbReference>
<feature type="domain" description="AWS" evidence="23">
    <location>
        <begin position="888"/>
        <end position="938"/>
    </location>
</feature>
<evidence type="ECO:0000256" key="8">
    <source>
        <dbReference type="ARBA" id="ARBA00022723"/>
    </source>
</evidence>
<evidence type="ECO:0000256" key="11">
    <source>
        <dbReference type="ARBA" id="ARBA00022833"/>
    </source>
</evidence>
<dbReference type="PANTHER" id="PTHR22884">
    <property type="entry name" value="SET DOMAIN PROTEINS"/>
    <property type="match status" value="1"/>
</dbReference>
<keyword evidence="14" id="KW-0804">Transcription</keyword>
<dbReference type="SUPFAM" id="SSF82199">
    <property type="entry name" value="SET domain"/>
    <property type="match status" value="1"/>
</dbReference>
<dbReference type="Gene3D" id="3.30.40.10">
    <property type="entry name" value="Zinc/RING finger domain, C3HC4 (zinc finger)"/>
    <property type="match status" value="3"/>
</dbReference>
<dbReference type="InterPro" id="IPR050777">
    <property type="entry name" value="SET2_Histone-Lys_MeTrsfase"/>
</dbReference>
<feature type="region of interest" description="Disordered" evidence="17">
    <location>
        <begin position="27"/>
        <end position="59"/>
    </location>
</feature>
<dbReference type="SMART" id="SM00508">
    <property type="entry name" value="PostSET"/>
    <property type="match status" value="1"/>
</dbReference>
<name>A0A672ML12_SINGR</name>
<keyword evidence="13" id="KW-0805">Transcription regulation</keyword>
<dbReference type="Gene3D" id="2.170.270.10">
    <property type="entry name" value="SET domain"/>
    <property type="match status" value="1"/>
</dbReference>
<feature type="chain" id="PRO_5025431680" evidence="18">
    <location>
        <begin position="21"/>
        <end position="1226"/>
    </location>
</feature>
<dbReference type="PROSITE" id="PS50868">
    <property type="entry name" value="POST_SET"/>
    <property type="match status" value="1"/>
</dbReference>
<dbReference type="SMART" id="SM00293">
    <property type="entry name" value="PWWP"/>
    <property type="match status" value="2"/>
</dbReference>
<dbReference type="Pfam" id="PF23011">
    <property type="entry name" value="PHD-1st_NSD"/>
    <property type="match status" value="1"/>
</dbReference>
<evidence type="ECO:0000313" key="24">
    <source>
        <dbReference type="Ensembl" id="ENSSGRP00000037715.1"/>
    </source>
</evidence>
<dbReference type="InterPro" id="IPR047435">
    <property type="entry name" value="PWWP_NSD2_rpt2"/>
</dbReference>
<dbReference type="Pfam" id="PF00628">
    <property type="entry name" value="PHD"/>
    <property type="match status" value="1"/>
</dbReference>
<dbReference type="FunFam" id="2.30.30.140:FF:000004">
    <property type="entry name" value="Histone-lysine N-methyltransferase"/>
    <property type="match status" value="1"/>
</dbReference>
<dbReference type="InterPro" id="IPR046341">
    <property type="entry name" value="SET_dom_sf"/>
</dbReference>
<sequence>MFVFVIVYFLSFAGTWLVMTDSKGTSLPAMPEPGSPTTMKQPSDSPGGRKGRGDGSTDPTMLMDKAATQLAATPQESVLQMIGSHGHNHTHERLKDLTSRLLNGDQDTIPKLCTATAAQPLLKGVEPVPQHASPPRKSSVSPELTFKITKCVVNLGGKTNRFGADYAGEGTEETDAPLRLSEGFLASPTARRERRKKKRGLVRKRSPPNRTQSILTPTLSSDKSPLLHTTIRSNDLTIEPCVPTASNEQTDGEIPVSEPVSDCELSDVAQGVDDVEVCCTGTQPHLQFSVGDVIWTKVSGYPWWPCMITTDPEFNMHFRSKVNSRTGLLYHVQYFGNAPERGYVFEKSMVTFSGKHQYQSLCRSNKLPIDISGRKRAVPRKFREQWETGVSQATEALGLLLEERLAKFSFVYENGKAQFNPRMLQELQAQRNQGPQQDPDQRESQELVSLTPPDSTHSSPNSTTTTIIPGLFSQPTDSSTSSGKNTFPQKAPKTSAKKDRHGTILKWKKTEASSAKDVPGSNVQVQIWARVVFSSCVVCCTFMSVTVPQVCEQTGEDLVMCEGQCCGSYHLHCIGLDRSAEKVLCTACSSGVHVCFTCKKSEGEVRRCCVLHCGRFYHEACVRLSALTVFENRGFRCPLHTCLSCHYSGRGVGKATKGKMMRCLRCPMAYHVGDLCVAAGSEMITSSAIVCTNHFRPKKGYSHHSHVNVSWCFICSKGGRLLCCESCPAAFHPDCLNIAMPDGSWFCNDCRSGKKPKYRDIIWVKLGNYRWWPAEIRHPKNIPTNIQHLRHEIGEFPVFFFGSKDYFWTHQGRVFPYMEGDRGSKYQHNGIGKVFKNALLEAEARFKEIEMEREAKEAQENNKKPPPYKYIKVNKPCGRVQVYTADISEIPKCNCKPSDERPCSFESECLNRMLLYECHPQVCPAGERCQNQDFTKRLYPETKIIRTAGKGWGLVSLRDIKKGEFVNEYVGELIDEEECRARIKYAQENNITHFYMLTIDKDRIIDAGPKGNYSRFMNHSCQPNCETQKWTVNGDTRVGLFAVCDIPSGTELTFNYNLDCLGNEKTVCRCGAPNCSGFLGDRPKNGPTSEPKAKHQKKKPKRRKSRNEGKKSEDECFRCGDGGELVLCDKKGCTKAYHLSCLDRTKRPFGRWDCPWHHCDVCGKNADAFCQLCPNSFCKAHQEGALQLHLLTGQLCCQEHEDSDIHPQVETPVEWSRFRGCSWRRP</sequence>
<evidence type="ECO:0000256" key="1">
    <source>
        <dbReference type="ARBA" id="ARBA00004123"/>
    </source>
</evidence>
<evidence type="ECO:0000259" key="23">
    <source>
        <dbReference type="PROSITE" id="PS51215"/>
    </source>
</evidence>
<dbReference type="InterPro" id="IPR019787">
    <property type="entry name" value="Znf_PHD-finger"/>
</dbReference>
<dbReference type="SUPFAM" id="SSF57903">
    <property type="entry name" value="FYVE/PHD zinc finger"/>
    <property type="match status" value="2"/>
</dbReference>
<evidence type="ECO:0000256" key="10">
    <source>
        <dbReference type="ARBA" id="ARBA00022771"/>
    </source>
</evidence>
<keyword evidence="15" id="KW-0539">Nucleus</keyword>
<evidence type="ECO:0000256" key="7">
    <source>
        <dbReference type="ARBA" id="ARBA00022691"/>
    </source>
</evidence>
<feature type="signal peptide" evidence="18">
    <location>
        <begin position="1"/>
        <end position="20"/>
    </location>
</feature>
<dbReference type="Ensembl" id="ENSSGRT00000040464.1">
    <property type="protein sequence ID" value="ENSSGRP00000037715.1"/>
    <property type="gene ID" value="ENSSGRG00000020182.1"/>
</dbReference>
<dbReference type="PROSITE" id="PS50812">
    <property type="entry name" value="PWWP"/>
    <property type="match status" value="2"/>
</dbReference>
<dbReference type="InterPro" id="IPR001965">
    <property type="entry name" value="Znf_PHD"/>
</dbReference>